<dbReference type="RefSeq" id="WP_101628138.1">
    <property type="nucleotide sequence ID" value="NZ_JBQOSN010000012.1"/>
</dbReference>
<accession>A0A2I1I4V2</accession>
<evidence type="ECO:0000313" key="8">
    <source>
        <dbReference type="Proteomes" id="UP000234545"/>
    </source>
</evidence>
<evidence type="ECO:0000256" key="3">
    <source>
        <dbReference type="ARBA" id="ARBA00023235"/>
    </source>
</evidence>
<dbReference type="Gene3D" id="3.30.70.580">
    <property type="entry name" value="Pseudouridine synthase I, catalytic domain, N-terminal subdomain"/>
    <property type="match status" value="1"/>
</dbReference>
<proteinExistence type="inferred from homology"/>
<keyword evidence="3 5" id="KW-0413">Isomerase</keyword>
<dbReference type="EMBL" id="PKKJ01000005">
    <property type="protein sequence ID" value="PKY66157.1"/>
    <property type="molecule type" value="Genomic_DNA"/>
</dbReference>
<comment type="similarity">
    <text evidence="2 5">Belongs to the pseudouridine synthase RsuA family.</text>
</comment>
<evidence type="ECO:0000259" key="6">
    <source>
        <dbReference type="SMART" id="SM00363"/>
    </source>
</evidence>
<dbReference type="SMART" id="SM00363">
    <property type="entry name" value="S4"/>
    <property type="match status" value="1"/>
</dbReference>
<name>A0A2I1I4V2_9ACTO</name>
<dbReference type="Pfam" id="PF00849">
    <property type="entry name" value="PseudoU_synth_2"/>
    <property type="match status" value="1"/>
</dbReference>
<dbReference type="EC" id="5.4.99.-" evidence="5"/>
<dbReference type="GO" id="GO:0120159">
    <property type="term" value="F:rRNA pseudouridine synthase activity"/>
    <property type="evidence" value="ECO:0007669"/>
    <property type="project" value="UniProtKB-ARBA"/>
</dbReference>
<dbReference type="GO" id="GO:0000455">
    <property type="term" value="P:enzyme-directed rRNA pseudouridine synthesis"/>
    <property type="evidence" value="ECO:0007669"/>
    <property type="project" value="UniProtKB-ARBA"/>
</dbReference>
<dbReference type="Gene3D" id="3.10.290.10">
    <property type="entry name" value="RNA-binding S4 domain"/>
    <property type="match status" value="1"/>
</dbReference>
<evidence type="ECO:0000256" key="4">
    <source>
        <dbReference type="PROSITE-ProRule" id="PRU00182"/>
    </source>
</evidence>
<reference evidence="7 8" key="1">
    <citation type="submission" date="2017-12" db="EMBL/GenBank/DDBJ databases">
        <title>Phylogenetic diversity of female urinary microbiome.</title>
        <authorList>
            <person name="Thomas-White K."/>
            <person name="Wolfe A.J."/>
        </authorList>
    </citation>
    <scope>NUCLEOTIDE SEQUENCE [LARGE SCALE GENOMIC DNA]</scope>
    <source>
        <strain evidence="7 8">UMB0250</strain>
    </source>
</reference>
<dbReference type="Gene3D" id="3.30.70.1560">
    <property type="entry name" value="Alpha-L RNA-binding motif"/>
    <property type="match status" value="1"/>
</dbReference>
<dbReference type="PROSITE" id="PS01149">
    <property type="entry name" value="PSI_RSU"/>
    <property type="match status" value="1"/>
</dbReference>
<dbReference type="InterPro" id="IPR018496">
    <property type="entry name" value="PsdUridine_synth_RsuA/RluB_CS"/>
</dbReference>
<evidence type="ECO:0000256" key="1">
    <source>
        <dbReference type="ARBA" id="ARBA00000073"/>
    </source>
</evidence>
<dbReference type="InterPro" id="IPR042092">
    <property type="entry name" value="PsdUridine_s_RsuA/RluB/E/F_cat"/>
</dbReference>
<dbReference type="SUPFAM" id="SSF55120">
    <property type="entry name" value="Pseudouridine synthase"/>
    <property type="match status" value="1"/>
</dbReference>
<dbReference type="InterPro" id="IPR000748">
    <property type="entry name" value="PsdUridine_synth_RsuA/RluB/E/F"/>
</dbReference>
<sequence>MRNDPYIEGGIRLQKALSQAGIASRRVGEDMIAAGRVQVDGQVVRSQGMRVDPTKQVIHVDGERVFFSDTKPIVLAINKPVGVVSTMSDPEGRPTLLDLIADYPERLYHVGRLDIDTSGLLLLTNDGELANRLTHPSYEVPKTYVARLHGEVKPYIRRTLLDGIELEDGPIAVDSFRVVDTYGDITTVEIVVHEGRNRLVRRMMDEVGFPVRELVRTAFGPIHLDRLQPGTTRRVKGNALVALYSSVGL</sequence>
<dbReference type="CDD" id="cd02870">
    <property type="entry name" value="PseudoU_synth_RsuA_like"/>
    <property type="match status" value="1"/>
</dbReference>
<dbReference type="SUPFAM" id="SSF55174">
    <property type="entry name" value="Alpha-L RNA-binding motif"/>
    <property type="match status" value="1"/>
</dbReference>
<dbReference type="InterPro" id="IPR020094">
    <property type="entry name" value="TruA/RsuA/RluB/E/F_N"/>
</dbReference>
<evidence type="ECO:0000256" key="5">
    <source>
        <dbReference type="RuleBase" id="RU003887"/>
    </source>
</evidence>
<dbReference type="InterPro" id="IPR020103">
    <property type="entry name" value="PsdUridine_synth_cat_dom_sf"/>
</dbReference>
<dbReference type="PANTHER" id="PTHR47683:SF2">
    <property type="entry name" value="RNA-BINDING S4 DOMAIN-CONTAINING PROTEIN"/>
    <property type="match status" value="1"/>
</dbReference>
<dbReference type="InterPro" id="IPR002942">
    <property type="entry name" value="S4_RNA-bd"/>
</dbReference>
<dbReference type="InterPro" id="IPR036986">
    <property type="entry name" value="S4_RNA-bd_sf"/>
</dbReference>
<organism evidence="7 8">
    <name type="scientific">Schaalia turicensis</name>
    <dbReference type="NCBI Taxonomy" id="131111"/>
    <lineage>
        <taxon>Bacteria</taxon>
        <taxon>Bacillati</taxon>
        <taxon>Actinomycetota</taxon>
        <taxon>Actinomycetes</taxon>
        <taxon>Actinomycetales</taxon>
        <taxon>Actinomycetaceae</taxon>
        <taxon>Schaalia</taxon>
    </lineage>
</organism>
<evidence type="ECO:0000313" key="7">
    <source>
        <dbReference type="EMBL" id="PKY66157.1"/>
    </source>
</evidence>
<comment type="catalytic activity">
    <reaction evidence="1">
        <text>a uridine in RNA = a pseudouridine in RNA</text>
        <dbReference type="Rhea" id="RHEA:48348"/>
        <dbReference type="Rhea" id="RHEA-COMP:12068"/>
        <dbReference type="Rhea" id="RHEA-COMP:12069"/>
        <dbReference type="ChEBI" id="CHEBI:65314"/>
        <dbReference type="ChEBI" id="CHEBI:65315"/>
    </reaction>
</comment>
<dbReference type="FunFam" id="3.10.290.10:FF:000003">
    <property type="entry name" value="Pseudouridine synthase"/>
    <property type="match status" value="1"/>
</dbReference>
<keyword evidence="4" id="KW-0694">RNA-binding</keyword>
<dbReference type="OrthoDB" id="9807213at2"/>
<gene>
    <name evidence="7" type="ORF">CYJ25_05210</name>
</gene>
<feature type="domain" description="RNA-binding S4" evidence="6">
    <location>
        <begin position="11"/>
        <end position="72"/>
    </location>
</feature>
<dbReference type="CDD" id="cd00165">
    <property type="entry name" value="S4"/>
    <property type="match status" value="1"/>
</dbReference>
<dbReference type="PANTHER" id="PTHR47683">
    <property type="entry name" value="PSEUDOURIDINE SYNTHASE FAMILY PROTEIN-RELATED"/>
    <property type="match status" value="1"/>
</dbReference>
<dbReference type="InterPro" id="IPR006145">
    <property type="entry name" value="PsdUridine_synth_RsuA/RluA"/>
</dbReference>
<dbReference type="InterPro" id="IPR050343">
    <property type="entry name" value="RsuA_PseudoU_synthase"/>
</dbReference>
<protein>
    <recommendedName>
        <fullName evidence="5">Pseudouridine synthase</fullName>
        <ecNumber evidence="5">5.4.99.-</ecNumber>
    </recommendedName>
</protein>
<comment type="caution">
    <text evidence="7">The sequence shown here is derived from an EMBL/GenBank/DDBJ whole genome shotgun (WGS) entry which is preliminary data.</text>
</comment>
<dbReference type="Pfam" id="PF01479">
    <property type="entry name" value="S4"/>
    <property type="match status" value="1"/>
</dbReference>
<dbReference type="AlphaFoldDB" id="A0A2I1I4V2"/>
<evidence type="ECO:0000256" key="2">
    <source>
        <dbReference type="ARBA" id="ARBA00008348"/>
    </source>
</evidence>
<dbReference type="PROSITE" id="PS50889">
    <property type="entry name" value="S4"/>
    <property type="match status" value="1"/>
</dbReference>
<dbReference type="NCBIfam" id="TIGR00093">
    <property type="entry name" value="pseudouridine synthase"/>
    <property type="match status" value="1"/>
</dbReference>
<dbReference type="GO" id="GO:0003723">
    <property type="term" value="F:RNA binding"/>
    <property type="evidence" value="ECO:0007669"/>
    <property type="project" value="UniProtKB-KW"/>
</dbReference>
<dbReference type="Proteomes" id="UP000234545">
    <property type="component" value="Unassembled WGS sequence"/>
</dbReference>